<dbReference type="AlphaFoldDB" id="A0A176RT27"/>
<protein>
    <submittedName>
        <fullName evidence="2">Prevent-host-death protein</fullName>
    </submittedName>
</protein>
<keyword evidence="3" id="KW-1185">Reference proteome</keyword>
<evidence type="ECO:0000313" key="2">
    <source>
        <dbReference type="EMBL" id="OAD18932.1"/>
    </source>
</evidence>
<dbReference type="Proteomes" id="UP000076962">
    <property type="component" value="Unassembled WGS sequence"/>
</dbReference>
<reference evidence="2 3" key="1">
    <citation type="submission" date="2016-05" db="EMBL/GenBank/DDBJ databases">
        <title>Single-cell genome of chain-forming Candidatus Thiomargarita nelsonii and comparison to other large sulfur-oxidizing bacteria.</title>
        <authorList>
            <person name="Winkel M."/>
            <person name="Salman V."/>
            <person name="Woyke T."/>
            <person name="Schulz-Vogt H."/>
            <person name="Richter M."/>
            <person name="Flood B."/>
            <person name="Bailey J."/>
            <person name="Amann R."/>
            <person name="Mussmann M."/>
        </authorList>
    </citation>
    <scope>NUCLEOTIDE SEQUENCE [LARGE SCALE GENOMIC DNA]</scope>
    <source>
        <strain evidence="2 3">THI036</strain>
    </source>
</reference>
<dbReference type="EMBL" id="LUTY01003020">
    <property type="protein sequence ID" value="OAD18932.1"/>
    <property type="molecule type" value="Genomic_DNA"/>
</dbReference>
<evidence type="ECO:0000256" key="1">
    <source>
        <dbReference type="ARBA" id="ARBA00009981"/>
    </source>
</evidence>
<evidence type="ECO:0000313" key="3">
    <source>
        <dbReference type="Proteomes" id="UP000076962"/>
    </source>
</evidence>
<proteinExistence type="inferred from homology"/>
<feature type="non-terminal residue" evidence="2">
    <location>
        <position position="57"/>
    </location>
</feature>
<sequence>MLTVNLADAKLPELVKKVIDGNEFLITQEGEPVARLLPIAGRLNRFPDLSDFRASIS</sequence>
<name>A0A176RT27_9GAMM</name>
<dbReference type="InterPro" id="IPR036165">
    <property type="entry name" value="YefM-like_sf"/>
</dbReference>
<dbReference type="NCBIfam" id="TIGR01552">
    <property type="entry name" value="phd_fam"/>
    <property type="match status" value="1"/>
</dbReference>
<gene>
    <name evidence="2" type="ORF">THIOM_005456</name>
</gene>
<dbReference type="SUPFAM" id="SSF143120">
    <property type="entry name" value="YefM-like"/>
    <property type="match status" value="1"/>
</dbReference>
<organism evidence="2 3">
    <name type="scientific">Candidatus Thiomargarita nelsonii</name>
    <dbReference type="NCBI Taxonomy" id="1003181"/>
    <lineage>
        <taxon>Bacteria</taxon>
        <taxon>Pseudomonadati</taxon>
        <taxon>Pseudomonadota</taxon>
        <taxon>Gammaproteobacteria</taxon>
        <taxon>Thiotrichales</taxon>
        <taxon>Thiotrichaceae</taxon>
        <taxon>Thiomargarita</taxon>
    </lineage>
</organism>
<comment type="similarity">
    <text evidence="1">Belongs to the phD/YefM antitoxin family.</text>
</comment>
<accession>A0A176RT27</accession>
<comment type="caution">
    <text evidence="2">The sequence shown here is derived from an EMBL/GenBank/DDBJ whole genome shotgun (WGS) entry which is preliminary data.</text>
</comment>